<gene>
    <name evidence="5" type="primary">rplY</name>
    <name evidence="5" type="synonym">ctc</name>
    <name evidence="9" type="ORF">E6K80_05680</name>
</gene>
<dbReference type="Pfam" id="PF01386">
    <property type="entry name" value="Ribosomal_L25p"/>
    <property type="match status" value="1"/>
</dbReference>
<evidence type="ECO:0000313" key="10">
    <source>
        <dbReference type="Proteomes" id="UP000319836"/>
    </source>
</evidence>
<accession>A0A538U690</accession>
<feature type="compositionally biased region" description="Basic and acidic residues" evidence="6">
    <location>
        <begin position="206"/>
        <end position="230"/>
    </location>
</feature>
<comment type="function">
    <text evidence="5">This is one of the proteins that binds to the 5S RNA in the ribosome where it forms part of the central protuberance.</text>
</comment>
<dbReference type="GO" id="GO:0006412">
    <property type="term" value="P:translation"/>
    <property type="evidence" value="ECO:0007669"/>
    <property type="project" value="UniProtKB-UniRule"/>
</dbReference>
<dbReference type="InterPro" id="IPR037121">
    <property type="entry name" value="Ribosomal_bL25_C"/>
</dbReference>
<dbReference type="InterPro" id="IPR011035">
    <property type="entry name" value="Ribosomal_bL25/Gln-tRNA_synth"/>
</dbReference>
<organism evidence="9 10">
    <name type="scientific">Eiseniibacteriota bacterium</name>
    <dbReference type="NCBI Taxonomy" id="2212470"/>
    <lineage>
        <taxon>Bacteria</taxon>
        <taxon>Candidatus Eiseniibacteriota</taxon>
    </lineage>
</organism>
<feature type="region of interest" description="Disordered" evidence="6">
    <location>
        <begin position="188"/>
        <end position="230"/>
    </location>
</feature>
<dbReference type="CDD" id="cd00495">
    <property type="entry name" value="Ribosomal_L25_TL5_CTC"/>
    <property type="match status" value="1"/>
</dbReference>
<comment type="subunit">
    <text evidence="5">Part of the 50S ribosomal subunit; part of the 5S rRNA/L5/L18/L25 subcomplex. Contacts the 5S rRNA. Binds to the 5S rRNA independently of L5 and L18.</text>
</comment>
<keyword evidence="1 5" id="KW-0699">rRNA-binding</keyword>
<dbReference type="GO" id="GO:0022625">
    <property type="term" value="C:cytosolic large ribosomal subunit"/>
    <property type="evidence" value="ECO:0007669"/>
    <property type="project" value="TreeGrafter"/>
</dbReference>
<dbReference type="SUPFAM" id="SSF50715">
    <property type="entry name" value="Ribosomal protein L25-like"/>
    <property type="match status" value="1"/>
</dbReference>
<dbReference type="Gene3D" id="2.40.240.10">
    <property type="entry name" value="Ribosomal Protein L25, Chain P"/>
    <property type="match status" value="1"/>
</dbReference>
<dbReference type="Pfam" id="PF14693">
    <property type="entry name" value="Ribosomal_TL5_C"/>
    <property type="match status" value="1"/>
</dbReference>
<evidence type="ECO:0000313" key="9">
    <source>
        <dbReference type="EMBL" id="TMQ71416.1"/>
    </source>
</evidence>
<dbReference type="NCBIfam" id="TIGR00731">
    <property type="entry name" value="bL25_bact_ctc"/>
    <property type="match status" value="1"/>
</dbReference>
<feature type="domain" description="Large ribosomal subunit protein bL25 L25" evidence="7">
    <location>
        <begin position="6"/>
        <end position="93"/>
    </location>
</feature>
<dbReference type="PANTHER" id="PTHR33284:SF1">
    <property type="entry name" value="RIBOSOMAL PROTEIN L25_GLN-TRNA SYNTHETASE, ANTI-CODON-BINDING DOMAIN-CONTAINING PROTEIN"/>
    <property type="match status" value="1"/>
</dbReference>
<dbReference type="Proteomes" id="UP000319836">
    <property type="component" value="Unassembled WGS sequence"/>
</dbReference>
<evidence type="ECO:0000256" key="3">
    <source>
        <dbReference type="ARBA" id="ARBA00022980"/>
    </source>
</evidence>
<evidence type="ECO:0000256" key="6">
    <source>
        <dbReference type="SAM" id="MobiDB-lite"/>
    </source>
</evidence>
<protein>
    <recommendedName>
        <fullName evidence="5">Large ribosomal subunit protein bL25</fullName>
    </recommendedName>
    <alternativeName>
        <fullName evidence="5">General stress protein CTC</fullName>
    </alternativeName>
</protein>
<feature type="domain" description="Large ribosomal subunit protein bL25 beta" evidence="8">
    <location>
        <begin position="102"/>
        <end position="183"/>
    </location>
</feature>
<proteinExistence type="inferred from homology"/>
<dbReference type="InterPro" id="IPR020930">
    <property type="entry name" value="Ribosomal_uL5_bac-type"/>
</dbReference>
<evidence type="ECO:0000256" key="4">
    <source>
        <dbReference type="ARBA" id="ARBA00023274"/>
    </source>
</evidence>
<dbReference type="HAMAP" id="MF_01334">
    <property type="entry name" value="Ribosomal_bL25_CTC"/>
    <property type="match status" value="1"/>
</dbReference>
<sequence length="230" mass="24417">MAVIALSGQARERLGKGGARTARREGKIPAVLYGHGEKPVAVAIGAREFDLALRGHKGGNPIVNLAVDSKEFTALIRAVQYDPVTHDILHLDFLHISLTETIEVRVTIHLTGTPTGVKDGGGILEHILREVEVRCLPTAIPSSMDADVSALNIGDSVHVRDLVVPNVTILTDADSTIATVVPPTIIEEKPAEEVAPEGATAAEPEVITKGKKEEEGAAEGEEKDKEKGKK</sequence>
<dbReference type="GO" id="GO:0008097">
    <property type="term" value="F:5S rRNA binding"/>
    <property type="evidence" value="ECO:0007669"/>
    <property type="project" value="InterPro"/>
</dbReference>
<comment type="caution">
    <text evidence="9">The sequence shown here is derived from an EMBL/GenBank/DDBJ whole genome shotgun (WGS) entry which is preliminary data.</text>
</comment>
<dbReference type="InterPro" id="IPR001021">
    <property type="entry name" value="Ribosomal_bL25_long"/>
</dbReference>
<keyword evidence="3 5" id="KW-0689">Ribosomal protein</keyword>
<dbReference type="GO" id="GO:0003735">
    <property type="term" value="F:structural constituent of ribosome"/>
    <property type="evidence" value="ECO:0007669"/>
    <property type="project" value="InterPro"/>
</dbReference>
<reference evidence="9 10" key="1">
    <citation type="journal article" date="2019" name="Nat. Microbiol.">
        <title>Mediterranean grassland soil C-N compound turnover is dependent on rainfall and depth, and is mediated by genomically divergent microorganisms.</title>
        <authorList>
            <person name="Diamond S."/>
            <person name="Andeer P.F."/>
            <person name="Li Z."/>
            <person name="Crits-Christoph A."/>
            <person name="Burstein D."/>
            <person name="Anantharaman K."/>
            <person name="Lane K.R."/>
            <person name="Thomas B.C."/>
            <person name="Pan C."/>
            <person name="Northen T.R."/>
            <person name="Banfield J.F."/>
        </authorList>
    </citation>
    <scope>NUCLEOTIDE SEQUENCE [LARGE SCALE GENOMIC DNA]</scope>
    <source>
        <strain evidence="9">WS_10</strain>
    </source>
</reference>
<dbReference type="PANTHER" id="PTHR33284">
    <property type="entry name" value="RIBOSOMAL PROTEIN L25/GLN-TRNA SYNTHETASE, ANTI-CODON-BINDING DOMAIN-CONTAINING PROTEIN"/>
    <property type="match status" value="1"/>
</dbReference>
<evidence type="ECO:0000259" key="7">
    <source>
        <dbReference type="Pfam" id="PF01386"/>
    </source>
</evidence>
<dbReference type="AlphaFoldDB" id="A0A538U690"/>
<evidence type="ECO:0000256" key="5">
    <source>
        <dbReference type="HAMAP-Rule" id="MF_01334"/>
    </source>
</evidence>
<dbReference type="EMBL" id="VBPA01000127">
    <property type="protein sequence ID" value="TMQ71416.1"/>
    <property type="molecule type" value="Genomic_DNA"/>
</dbReference>
<dbReference type="InterPro" id="IPR020057">
    <property type="entry name" value="Ribosomal_bL25_b-dom"/>
</dbReference>
<name>A0A538U690_UNCEI</name>
<dbReference type="NCBIfam" id="NF004128">
    <property type="entry name" value="PRK05618.1-2"/>
    <property type="match status" value="1"/>
</dbReference>
<keyword evidence="4 5" id="KW-0687">Ribonucleoprotein</keyword>
<comment type="similarity">
    <text evidence="5">Belongs to the bacterial ribosomal protein bL25 family. CTC subfamily.</text>
</comment>
<dbReference type="Gene3D" id="2.170.120.20">
    <property type="entry name" value="Ribosomal protein L25, beta domain"/>
    <property type="match status" value="1"/>
</dbReference>
<keyword evidence="2 5" id="KW-0694">RNA-binding</keyword>
<dbReference type="InterPro" id="IPR029751">
    <property type="entry name" value="Ribosomal_L25_dom"/>
</dbReference>
<evidence type="ECO:0000259" key="8">
    <source>
        <dbReference type="Pfam" id="PF14693"/>
    </source>
</evidence>
<evidence type="ECO:0000256" key="1">
    <source>
        <dbReference type="ARBA" id="ARBA00022730"/>
    </source>
</evidence>
<evidence type="ECO:0000256" key="2">
    <source>
        <dbReference type="ARBA" id="ARBA00022884"/>
    </source>
</evidence>
<dbReference type="InterPro" id="IPR020056">
    <property type="entry name" value="Rbsml_bL25/Gln-tRNA_synth_N"/>
</dbReference>